<comment type="caution">
    <text evidence="5">The sequence shown here is derived from an EMBL/GenBank/DDBJ whole genome shotgun (WGS) entry which is preliminary data.</text>
</comment>
<keyword evidence="2 3" id="KW-0378">Hydrolase</keyword>
<keyword evidence="6" id="KW-1185">Reference proteome</keyword>
<dbReference type="RefSeq" id="XP_064710628.1">
    <property type="nucleotide sequence ID" value="XM_064851625.1"/>
</dbReference>
<name>A0AAV9NNI1_9EURO</name>
<dbReference type="InterPro" id="IPR019819">
    <property type="entry name" value="Carboxylesterase_B_CS"/>
</dbReference>
<gene>
    <name evidence="5" type="ORF">LTR84_008075</name>
</gene>
<proteinExistence type="inferred from homology"/>
<comment type="similarity">
    <text evidence="1 3">Belongs to the type-B carboxylesterase/lipase family.</text>
</comment>
<dbReference type="PROSITE" id="PS00122">
    <property type="entry name" value="CARBOXYLESTERASE_B_1"/>
    <property type="match status" value="1"/>
</dbReference>
<reference evidence="5 6" key="1">
    <citation type="submission" date="2023-08" db="EMBL/GenBank/DDBJ databases">
        <title>Black Yeasts Isolated from many extreme environments.</title>
        <authorList>
            <person name="Coleine C."/>
            <person name="Stajich J.E."/>
            <person name="Selbmann L."/>
        </authorList>
    </citation>
    <scope>NUCLEOTIDE SEQUENCE [LARGE SCALE GENOMIC DNA]</scope>
    <source>
        <strain evidence="5 6">CCFEE 5792</strain>
    </source>
</reference>
<evidence type="ECO:0000259" key="4">
    <source>
        <dbReference type="Pfam" id="PF00135"/>
    </source>
</evidence>
<dbReference type="Gene3D" id="3.40.50.1820">
    <property type="entry name" value="alpha/beta hydrolase"/>
    <property type="match status" value="1"/>
</dbReference>
<feature type="domain" description="Carboxylesterase type B" evidence="4">
    <location>
        <begin position="58"/>
        <end position="579"/>
    </location>
</feature>
<evidence type="ECO:0000256" key="3">
    <source>
        <dbReference type="RuleBase" id="RU361235"/>
    </source>
</evidence>
<dbReference type="Pfam" id="PF00135">
    <property type="entry name" value="COesterase"/>
    <property type="match status" value="1"/>
</dbReference>
<evidence type="ECO:0000256" key="2">
    <source>
        <dbReference type="ARBA" id="ARBA00022801"/>
    </source>
</evidence>
<evidence type="ECO:0000313" key="6">
    <source>
        <dbReference type="Proteomes" id="UP001358417"/>
    </source>
</evidence>
<accession>A0AAV9NNI1</accession>
<dbReference type="PROSITE" id="PS00941">
    <property type="entry name" value="CARBOXYLESTERASE_B_2"/>
    <property type="match status" value="1"/>
</dbReference>
<dbReference type="InterPro" id="IPR019826">
    <property type="entry name" value="Carboxylesterase_B_AS"/>
</dbReference>
<dbReference type="EC" id="3.1.1.-" evidence="3"/>
<dbReference type="InterPro" id="IPR029058">
    <property type="entry name" value="AB_hydrolase_fold"/>
</dbReference>
<sequence length="587" mass="63100">MRYIGSPAFAGFVLFSSSITGVYSQNLTTENVPGGPGPQALPKVDLGYEVHQAISFNQTGQTYNFTNIRYGQPPVGNLRFAPPVAPVGRDPVVQNGSVGRICPQALPYGWFSIGSAIQTAIVTGTLDSFDYTATNNALQEYLRTHDVTNQTDGRATEDCLFLDVIVPKAIFDKAGRPGHGPGKPQNGGAPVVIWFYGGGYVLGSKALRNPSGFIKASQAGGEDGVIWVQFNYRIGALGWLAGPTFQNSGGTPNAGLYDQRLAIEWVSKNIHLFGGDPNKITLMGESAGGGSITHQITAFGGQKPVLFQQAIPQSPGFDPVGTNAAAENITNNFFKVLGVNSLAEARQKSSAEVILANTIQVGYSFPFGSFTYGPMVDGVIVPTLPGNLLASGRFAKDVSIMVGHNSFESASFTPPYLKTEADFATWLNQVFPGITNSTTSYILNNLYPPSYSGGQPYTSPLGRAFLIVQEFVFICNTFYLNKGFNNNTYAYEFQVPPGFHAMDLAYTFWNGEATNFTTGLVAPVAQQLQAYLTNFAMHGNPNGRGLPNFPKYGANAMIAGIGWNQTTQQRDDAANSRCAWWQNGLYA</sequence>
<feature type="signal peptide" evidence="3">
    <location>
        <begin position="1"/>
        <end position="24"/>
    </location>
</feature>
<dbReference type="InterPro" id="IPR002018">
    <property type="entry name" value="CarbesteraseB"/>
</dbReference>
<dbReference type="SUPFAM" id="SSF53474">
    <property type="entry name" value="alpha/beta-Hydrolases"/>
    <property type="match status" value="1"/>
</dbReference>
<organism evidence="5 6">
    <name type="scientific">Exophiala bonariae</name>
    <dbReference type="NCBI Taxonomy" id="1690606"/>
    <lineage>
        <taxon>Eukaryota</taxon>
        <taxon>Fungi</taxon>
        <taxon>Dikarya</taxon>
        <taxon>Ascomycota</taxon>
        <taxon>Pezizomycotina</taxon>
        <taxon>Eurotiomycetes</taxon>
        <taxon>Chaetothyriomycetidae</taxon>
        <taxon>Chaetothyriales</taxon>
        <taxon>Herpotrichiellaceae</taxon>
        <taxon>Exophiala</taxon>
    </lineage>
</organism>
<protein>
    <recommendedName>
        <fullName evidence="3">Carboxylic ester hydrolase</fullName>
        <ecNumber evidence="3">3.1.1.-</ecNumber>
    </recommendedName>
</protein>
<dbReference type="InterPro" id="IPR050309">
    <property type="entry name" value="Type-B_Carboxylest/Lipase"/>
</dbReference>
<dbReference type="PANTHER" id="PTHR11559">
    <property type="entry name" value="CARBOXYLESTERASE"/>
    <property type="match status" value="1"/>
</dbReference>
<keyword evidence="3" id="KW-0732">Signal</keyword>
<dbReference type="EMBL" id="JAVRRD010000003">
    <property type="protein sequence ID" value="KAK5061531.1"/>
    <property type="molecule type" value="Genomic_DNA"/>
</dbReference>
<dbReference type="AlphaFoldDB" id="A0AAV9NNI1"/>
<feature type="chain" id="PRO_5043100073" description="Carboxylic ester hydrolase" evidence="3">
    <location>
        <begin position="25"/>
        <end position="587"/>
    </location>
</feature>
<evidence type="ECO:0000313" key="5">
    <source>
        <dbReference type="EMBL" id="KAK5061531.1"/>
    </source>
</evidence>
<dbReference type="GO" id="GO:0016787">
    <property type="term" value="F:hydrolase activity"/>
    <property type="evidence" value="ECO:0007669"/>
    <property type="project" value="UniProtKB-KW"/>
</dbReference>
<dbReference type="Proteomes" id="UP001358417">
    <property type="component" value="Unassembled WGS sequence"/>
</dbReference>
<dbReference type="GeneID" id="89976240"/>
<evidence type="ECO:0000256" key="1">
    <source>
        <dbReference type="ARBA" id="ARBA00005964"/>
    </source>
</evidence>